<keyword evidence="1 5" id="KW-0479">Metal-binding</keyword>
<dbReference type="GO" id="GO:0007165">
    <property type="term" value="P:signal transduction"/>
    <property type="evidence" value="ECO:0007669"/>
    <property type="project" value="InterPro"/>
</dbReference>
<feature type="domain" description="PDEase" evidence="7">
    <location>
        <begin position="280"/>
        <end position="622"/>
    </location>
</feature>
<comment type="caution">
    <text evidence="8">The sequence shown here is derived from an EMBL/GenBank/DDBJ whole genome shotgun (WGS) entry which is preliminary data.</text>
</comment>
<feature type="binding site" evidence="5">
    <location>
        <position position="528"/>
    </location>
    <ligand>
        <name>Zn(2+)</name>
        <dbReference type="ChEBI" id="CHEBI:29105"/>
        <label>1</label>
    </ligand>
</feature>
<dbReference type="PROSITE" id="PS51845">
    <property type="entry name" value="PDEASE_I_2"/>
    <property type="match status" value="1"/>
</dbReference>
<dbReference type="InterPro" id="IPR036971">
    <property type="entry name" value="PDEase_catalytic_dom_sf"/>
</dbReference>
<evidence type="ECO:0000256" key="5">
    <source>
        <dbReference type="PIRSR" id="PIRSR623088-3"/>
    </source>
</evidence>
<feature type="binding site" evidence="5">
    <location>
        <position position="402"/>
    </location>
    <ligand>
        <name>Zn(2+)</name>
        <dbReference type="ChEBI" id="CHEBI:29105"/>
        <label>1</label>
    </ligand>
</feature>
<dbReference type="GO" id="GO:0046872">
    <property type="term" value="F:metal ion binding"/>
    <property type="evidence" value="ECO:0007669"/>
    <property type="project" value="UniProtKB-KW"/>
</dbReference>
<feature type="binding site" evidence="4">
    <location>
        <position position="579"/>
    </location>
    <ligand>
        <name>AMP</name>
        <dbReference type="ChEBI" id="CHEBI:456215"/>
    </ligand>
</feature>
<gene>
    <name evidence="8" type="ORF">WJX72_004187</name>
</gene>
<feature type="binding site" evidence="4">
    <location>
        <position position="402"/>
    </location>
    <ligand>
        <name>AMP</name>
        <dbReference type="ChEBI" id="CHEBI:456215"/>
    </ligand>
</feature>
<dbReference type="CDD" id="cd00077">
    <property type="entry name" value="HDc"/>
    <property type="match status" value="1"/>
</dbReference>
<evidence type="ECO:0000313" key="8">
    <source>
        <dbReference type="EMBL" id="KAK9810064.1"/>
    </source>
</evidence>
<dbReference type="GO" id="GO:0004114">
    <property type="term" value="F:3',5'-cyclic-nucleotide phosphodiesterase activity"/>
    <property type="evidence" value="ECO:0007669"/>
    <property type="project" value="InterPro"/>
</dbReference>
<evidence type="ECO:0000256" key="2">
    <source>
        <dbReference type="ARBA" id="ARBA00022801"/>
    </source>
</evidence>
<reference evidence="8 9" key="1">
    <citation type="journal article" date="2024" name="Nat. Commun.">
        <title>Phylogenomics reveals the evolutionary origins of lichenization in chlorophyte algae.</title>
        <authorList>
            <person name="Puginier C."/>
            <person name="Libourel C."/>
            <person name="Otte J."/>
            <person name="Skaloud P."/>
            <person name="Haon M."/>
            <person name="Grisel S."/>
            <person name="Petersen M."/>
            <person name="Berrin J.G."/>
            <person name="Delaux P.M."/>
            <person name="Dal Grande F."/>
            <person name="Keller J."/>
        </authorList>
    </citation>
    <scope>NUCLEOTIDE SEQUENCE [LARGE SCALE GENOMIC DNA]</scope>
    <source>
        <strain evidence="8 9">SAG 2043</strain>
    </source>
</reference>
<dbReference type="Proteomes" id="UP001489004">
    <property type="component" value="Unassembled WGS sequence"/>
</dbReference>
<proteinExistence type="inferred from homology"/>
<dbReference type="InterPro" id="IPR023088">
    <property type="entry name" value="PDEase"/>
</dbReference>
<dbReference type="InterPro" id="IPR002073">
    <property type="entry name" value="PDEase_catalytic_dom"/>
</dbReference>
<feature type="binding site" evidence="5">
    <location>
        <position position="401"/>
    </location>
    <ligand>
        <name>Zn(2+)</name>
        <dbReference type="ChEBI" id="CHEBI:29105"/>
        <label>1</label>
    </ligand>
</feature>
<keyword evidence="9" id="KW-1185">Reference proteome</keyword>
<organism evidence="8 9">
    <name type="scientific">[Myrmecia] bisecta</name>
    <dbReference type="NCBI Taxonomy" id="41462"/>
    <lineage>
        <taxon>Eukaryota</taxon>
        <taxon>Viridiplantae</taxon>
        <taxon>Chlorophyta</taxon>
        <taxon>core chlorophytes</taxon>
        <taxon>Trebouxiophyceae</taxon>
        <taxon>Trebouxiales</taxon>
        <taxon>Trebouxiaceae</taxon>
        <taxon>Myrmecia</taxon>
    </lineage>
</organism>
<dbReference type="Gene3D" id="1.10.1300.10">
    <property type="entry name" value="3'5'-cyclic nucleotide phosphodiesterase, catalytic domain"/>
    <property type="match status" value="1"/>
</dbReference>
<evidence type="ECO:0000256" key="6">
    <source>
        <dbReference type="RuleBase" id="RU363067"/>
    </source>
</evidence>
<sequence length="645" mass="72357">MVGQVRECTWDDLGLLQEVSKPLWLYSCERQKNVWANQAALELFGMTDDEFYEQDFSRPAALDLSTNELAAFGIMNSVIHDQVEVRCHEQQLPGSGFRMLPGAISGSGQNLQMDLTYKPMKLRQDGESSVLTLVQVIKGQEVHVLRGGPGKATRLFHQRLRQLADPIGLASLDAATPVGKMLEVLEDILAGEEVNVEDVTSLHQLIISGEFSTGQTRAVERVIKAENLDRDVNANLMQLLGAGAKRRRSSCSSIASEESAYTARLAETSTDEDMLDNEEEMEAVPGSLVPEVEEFLRGHVEKWQFDAFRLAEVTQGHPLSMLAYFLMDRNYIIRDFDLDPHRLARFLRRVEDGYPDNPYHNRMHAADVLQTMHMLLTVGGLQSKAGDDMIMLQGYLAAICHDLDHKGVNNDFLRKSSHPLALLYNDVSPLENHHAAEASLLMLQKDADFMRRMARDKKAKLRKMMIQVVLATDMERHFTILNTFQDRQQVQSHLPAAGGQERQSPPTCEAEEEAARILMLQMALKCADLGHLAAPWEVHTKWVACLEEELFRQGDQEREQKLPISPLMNRCHPGITKSQVGFFHVVALPLFRGYVLQFPDAFPLLQQVEANDAGWKDPAIARAASAALPAFVAQTPRSTATPRDM</sequence>
<accession>A0AAW1PPN7</accession>
<evidence type="ECO:0000259" key="7">
    <source>
        <dbReference type="PROSITE" id="PS51845"/>
    </source>
</evidence>
<dbReference type="SMART" id="SM00471">
    <property type="entry name" value="HDc"/>
    <property type="match status" value="1"/>
</dbReference>
<dbReference type="PROSITE" id="PS00126">
    <property type="entry name" value="PDEASE_I_1"/>
    <property type="match status" value="1"/>
</dbReference>
<feature type="binding site" evidence="4">
    <location>
        <begin position="360"/>
        <end position="364"/>
    </location>
    <ligand>
        <name>AMP</name>
        <dbReference type="ChEBI" id="CHEBI:456215"/>
    </ligand>
</feature>
<feature type="binding site" evidence="4">
    <location>
        <position position="528"/>
    </location>
    <ligand>
        <name>AMP</name>
        <dbReference type="ChEBI" id="CHEBI:456215"/>
    </ligand>
</feature>
<dbReference type="EC" id="3.1.4.-" evidence="6"/>
<comment type="cofactor">
    <cofactor evidence="6">
        <name>a divalent metal cation</name>
        <dbReference type="ChEBI" id="CHEBI:60240"/>
    </cofactor>
    <text evidence="6">Binds 2 divalent metal cations per subunit. Site 1 may preferentially bind zinc ions, while site 2 has a preference for magnesium and/or manganese ions.</text>
</comment>
<name>A0AAW1PPN7_9CHLO</name>
<dbReference type="SUPFAM" id="SSF109604">
    <property type="entry name" value="HD-domain/PDEase-like"/>
    <property type="match status" value="1"/>
</dbReference>
<dbReference type="InterPro" id="IPR023174">
    <property type="entry name" value="PDEase_CS"/>
</dbReference>
<feature type="binding site" evidence="5">
    <location>
        <position position="402"/>
    </location>
    <ligand>
        <name>Zn(2+)</name>
        <dbReference type="ChEBI" id="CHEBI:29105"/>
        <label>2</label>
    </ligand>
</feature>
<dbReference type="PANTHER" id="PTHR11347">
    <property type="entry name" value="CYCLIC NUCLEOTIDE PHOSPHODIESTERASE"/>
    <property type="match status" value="1"/>
</dbReference>
<feature type="active site" description="Proton donor" evidence="3">
    <location>
        <position position="360"/>
    </location>
</feature>
<dbReference type="AlphaFoldDB" id="A0AAW1PPN7"/>
<evidence type="ECO:0000256" key="1">
    <source>
        <dbReference type="ARBA" id="ARBA00022723"/>
    </source>
</evidence>
<dbReference type="InterPro" id="IPR003607">
    <property type="entry name" value="HD/PDEase_dom"/>
</dbReference>
<dbReference type="Pfam" id="PF00233">
    <property type="entry name" value="PDEase_I"/>
    <property type="match status" value="1"/>
</dbReference>
<comment type="similarity">
    <text evidence="6">Belongs to the cyclic nucleotide phosphodiesterase family.</text>
</comment>
<dbReference type="EMBL" id="JALJOR010000010">
    <property type="protein sequence ID" value="KAK9810064.1"/>
    <property type="molecule type" value="Genomic_DNA"/>
</dbReference>
<feature type="binding site" evidence="5">
    <location>
        <position position="364"/>
    </location>
    <ligand>
        <name>Zn(2+)</name>
        <dbReference type="ChEBI" id="CHEBI:29105"/>
        <label>1</label>
    </ligand>
</feature>
<protein>
    <recommendedName>
        <fullName evidence="6">Phosphodiesterase</fullName>
        <ecNumber evidence="6">3.1.4.-</ecNumber>
    </recommendedName>
</protein>
<evidence type="ECO:0000313" key="9">
    <source>
        <dbReference type="Proteomes" id="UP001489004"/>
    </source>
</evidence>
<evidence type="ECO:0000256" key="3">
    <source>
        <dbReference type="PIRSR" id="PIRSR623088-1"/>
    </source>
</evidence>
<evidence type="ECO:0000256" key="4">
    <source>
        <dbReference type="PIRSR" id="PIRSR623088-2"/>
    </source>
</evidence>
<keyword evidence="2 6" id="KW-0378">Hydrolase</keyword>
<dbReference type="PRINTS" id="PR00387">
    <property type="entry name" value="PDIESTERASE1"/>
</dbReference>